<feature type="compositionally biased region" description="Polar residues" evidence="2">
    <location>
        <begin position="142"/>
        <end position="158"/>
    </location>
</feature>
<organism evidence="3 4">
    <name type="scientific">Tagetes erecta</name>
    <name type="common">African marigold</name>
    <dbReference type="NCBI Taxonomy" id="13708"/>
    <lineage>
        <taxon>Eukaryota</taxon>
        <taxon>Viridiplantae</taxon>
        <taxon>Streptophyta</taxon>
        <taxon>Embryophyta</taxon>
        <taxon>Tracheophyta</taxon>
        <taxon>Spermatophyta</taxon>
        <taxon>Magnoliopsida</taxon>
        <taxon>eudicotyledons</taxon>
        <taxon>Gunneridae</taxon>
        <taxon>Pentapetalae</taxon>
        <taxon>asterids</taxon>
        <taxon>campanulids</taxon>
        <taxon>Asterales</taxon>
        <taxon>Asteraceae</taxon>
        <taxon>Asteroideae</taxon>
        <taxon>Heliantheae alliance</taxon>
        <taxon>Tageteae</taxon>
        <taxon>Tagetes</taxon>
    </lineage>
</organism>
<gene>
    <name evidence="3" type="ORF">QVD17_34170</name>
</gene>
<dbReference type="Proteomes" id="UP001229421">
    <property type="component" value="Unassembled WGS sequence"/>
</dbReference>
<evidence type="ECO:0000256" key="1">
    <source>
        <dbReference type="SAM" id="Coils"/>
    </source>
</evidence>
<feature type="compositionally biased region" description="Polar residues" evidence="2">
    <location>
        <begin position="75"/>
        <end position="88"/>
    </location>
</feature>
<evidence type="ECO:0000313" key="3">
    <source>
        <dbReference type="EMBL" id="KAK1412707.1"/>
    </source>
</evidence>
<keyword evidence="1" id="KW-0175">Coiled coil</keyword>
<protein>
    <submittedName>
        <fullName evidence="3">Uncharacterized protein</fullName>
    </submittedName>
</protein>
<dbReference type="PANTHER" id="PTHR31016">
    <property type="entry name" value="OS04G0228100 PROTEIN"/>
    <property type="match status" value="1"/>
</dbReference>
<name>A0AAD8K1S6_TARER</name>
<accession>A0AAD8K1S6</accession>
<feature type="region of interest" description="Disordered" evidence="2">
    <location>
        <begin position="1"/>
        <end position="100"/>
    </location>
</feature>
<keyword evidence="4" id="KW-1185">Reference proteome</keyword>
<evidence type="ECO:0000313" key="4">
    <source>
        <dbReference type="Proteomes" id="UP001229421"/>
    </source>
</evidence>
<reference evidence="3" key="1">
    <citation type="journal article" date="2023" name="bioRxiv">
        <title>Improved chromosome-level genome assembly for marigold (Tagetes erecta).</title>
        <authorList>
            <person name="Jiang F."/>
            <person name="Yuan L."/>
            <person name="Wang S."/>
            <person name="Wang H."/>
            <person name="Xu D."/>
            <person name="Wang A."/>
            <person name="Fan W."/>
        </authorList>
    </citation>
    <scope>NUCLEOTIDE SEQUENCE</scope>
    <source>
        <strain evidence="3">WSJ</strain>
        <tissue evidence="3">Leaf</tissue>
    </source>
</reference>
<dbReference type="AlphaFoldDB" id="A0AAD8K1S6"/>
<proteinExistence type="predicted"/>
<feature type="region of interest" description="Disordered" evidence="2">
    <location>
        <begin position="127"/>
        <end position="172"/>
    </location>
</feature>
<feature type="compositionally biased region" description="Low complexity" evidence="2">
    <location>
        <begin position="34"/>
        <end position="65"/>
    </location>
</feature>
<dbReference type="PANTHER" id="PTHR31016:SF12">
    <property type="entry name" value="OS05G0315200 PROTEIN"/>
    <property type="match status" value="1"/>
</dbReference>
<sequence length="416" mass="46698">MAYRRRQGFTNDEQFSIPNPNSSRHTSPVDLQHSSSSSAASETPSLAAKAIRASSANRDSSLSSAYGQPAISPRSVKSNPLRSSISSTTKDDSVKYDYTSLKNSEKPKRGFWGVLARKARSIIEDDDDVAQQYETPERRRQQMSNAETRNEYSSQHQLPESHQKPENPGLQKGLGVIASSLSYIGNALEEGRTIVENRTADIIQETRKLHTKKKSAIHVTQNTSSNIEINKQLQQMRTQTQPQTQTDIEIQLKASRDVSMAMAAKAKLLLRELKTVKADLAFAKERCAQLEEENKILREKSSGDGDNPEDDDLIRLQLESLLAEKARLAQENSVYARENRFLREIVEYHQLTMQDVVYIDENNEEVSQVYPINNLSTHDLQSIIIPTVPPSLTPTPSNTLNTNIQVHETQPKSPLM</sequence>
<dbReference type="EMBL" id="JAUHHV010000009">
    <property type="protein sequence ID" value="KAK1412707.1"/>
    <property type="molecule type" value="Genomic_DNA"/>
</dbReference>
<feature type="coiled-coil region" evidence="1">
    <location>
        <begin position="266"/>
        <end position="338"/>
    </location>
</feature>
<feature type="compositionally biased region" description="Polar residues" evidence="2">
    <location>
        <begin position="8"/>
        <end position="26"/>
    </location>
</feature>
<comment type="caution">
    <text evidence="3">The sequence shown here is derived from an EMBL/GenBank/DDBJ whole genome shotgun (WGS) entry which is preliminary data.</text>
</comment>
<evidence type="ECO:0000256" key="2">
    <source>
        <dbReference type="SAM" id="MobiDB-lite"/>
    </source>
</evidence>